<sequence length="452" mass="50554">MLPDIAERSHSSGKSLLALLLCMLCGCEWDKCSYRWSGLNVNRLWKDMGLSSPLLPPLLLLLTLLPGAWPCTPQKADYVMVSCFPNTIIAHVPECPYGWEITQLSLGGLCYNGVNSPGYYRFTIPDLTPRNHSYCGTQSEYIGGKDPKYTFYNSVVSNDSSLTVRNQPVNYTFSCTYRAAYLVNNAIFSQRVATVYVNNGSVGSFKSQLSMNVFTNSKFLYAKDAPYVIDTSEIGSEVFIGIEAKGLSNRFKVVISNCWATPSPYSTDKKRWSLIINSCPSDSTVTIFDNAKDSRSTFKFNSFRFQRLDKVSTVWLHCDVQLCDGEKLYCQPIPCTARSLQSDPELSGGILTTEFQVRGELSSSNRHLSGVYLYVVCVIFVSLLESFNNLPRLLDQRPTPATSDYPSNQRLSPKTSHPLQQPATFSKAQHPSPKSRQSDHRPEPTPETRTQS</sequence>
<accession>A0ABD1KTL3</accession>
<dbReference type="EMBL" id="JBHFQA010000002">
    <property type="protein sequence ID" value="KAL2102509.1"/>
    <property type="molecule type" value="Genomic_DNA"/>
</dbReference>
<evidence type="ECO:0000256" key="2">
    <source>
        <dbReference type="ARBA" id="ARBA00023157"/>
    </source>
</evidence>
<evidence type="ECO:0000256" key="4">
    <source>
        <dbReference type="SAM" id="MobiDB-lite"/>
    </source>
</evidence>
<feature type="compositionally biased region" description="Basic and acidic residues" evidence="4">
    <location>
        <begin position="436"/>
        <end position="446"/>
    </location>
</feature>
<name>A0ABD1KTL3_9TELE</name>
<gene>
    <name evidence="6" type="ORF">ACEWY4_001677</name>
</gene>
<dbReference type="PRINTS" id="PR00023">
    <property type="entry name" value="ZPELLUCIDA"/>
</dbReference>
<comment type="caution">
    <text evidence="6">The sequence shown here is derived from an EMBL/GenBank/DDBJ whole genome shotgun (WGS) entry which is preliminary data.</text>
</comment>
<reference evidence="6 7" key="1">
    <citation type="submission" date="2024-09" db="EMBL/GenBank/DDBJ databases">
        <title>A chromosome-level genome assembly of Gray's grenadier anchovy, Coilia grayii.</title>
        <authorList>
            <person name="Fu Z."/>
        </authorList>
    </citation>
    <scope>NUCLEOTIDE SEQUENCE [LARGE SCALE GENOMIC DNA]</scope>
    <source>
        <strain evidence="6">G4</strain>
        <tissue evidence="6">Muscle</tissue>
    </source>
</reference>
<dbReference type="InterPro" id="IPR042235">
    <property type="entry name" value="ZP-C_dom"/>
</dbReference>
<dbReference type="Pfam" id="PF00100">
    <property type="entry name" value="Zona_pellucida"/>
    <property type="match status" value="1"/>
</dbReference>
<organism evidence="6 7">
    <name type="scientific">Coilia grayii</name>
    <name type="common">Gray's grenadier anchovy</name>
    <dbReference type="NCBI Taxonomy" id="363190"/>
    <lineage>
        <taxon>Eukaryota</taxon>
        <taxon>Metazoa</taxon>
        <taxon>Chordata</taxon>
        <taxon>Craniata</taxon>
        <taxon>Vertebrata</taxon>
        <taxon>Euteleostomi</taxon>
        <taxon>Actinopterygii</taxon>
        <taxon>Neopterygii</taxon>
        <taxon>Teleostei</taxon>
        <taxon>Clupei</taxon>
        <taxon>Clupeiformes</taxon>
        <taxon>Clupeoidei</taxon>
        <taxon>Engraulidae</taxon>
        <taxon>Coilinae</taxon>
        <taxon>Coilia</taxon>
    </lineage>
</organism>
<dbReference type="InterPro" id="IPR001507">
    <property type="entry name" value="ZP_dom"/>
</dbReference>
<feature type="region of interest" description="Disordered" evidence="4">
    <location>
        <begin position="398"/>
        <end position="452"/>
    </location>
</feature>
<evidence type="ECO:0000256" key="1">
    <source>
        <dbReference type="ARBA" id="ARBA00022729"/>
    </source>
</evidence>
<dbReference type="Gene3D" id="2.60.40.4100">
    <property type="entry name" value="Zona pellucida, ZP-C domain"/>
    <property type="match status" value="1"/>
</dbReference>
<evidence type="ECO:0000259" key="5">
    <source>
        <dbReference type="PROSITE" id="PS51034"/>
    </source>
</evidence>
<keyword evidence="2" id="KW-1015">Disulfide bond</keyword>
<dbReference type="InterPro" id="IPR055355">
    <property type="entry name" value="ZP-C"/>
</dbReference>
<keyword evidence="3" id="KW-0325">Glycoprotein</keyword>
<dbReference type="PROSITE" id="PS51034">
    <property type="entry name" value="ZP_2"/>
    <property type="match status" value="1"/>
</dbReference>
<evidence type="ECO:0000313" key="6">
    <source>
        <dbReference type="EMBL" id="KAL2102509.1"/>
    </source>
</evidence>
<dbReference type="SMART" id="SM00241">
    <property type="entry name" value="ZP"/>
    <property type="match status" value="1"/>
</dbReference>
<evidence type="ECO:0000313" key="7">
    <source>
        <dbReference type="Proteomes" id="UP001591681"/>
    </source>
</evidence>
<proteinExistence type="predicted"/>
<dbReference type="PANTHER" id="PTHR14002:SF13">
    <property type="entry name" value="BETA-TECTORIN"/>
    <property type="match status" value="1"/>
</dbReference>
<dbReference type="InterPro" id="IPR048290">
    <property type="entry name" value="ZP_chr"/>
</dbReference>
<dbReference type="PANTHER" id="PTHR14002">
    <property type="entry name" value="ENDOGLIN/TGF-BETA RECEPTOR TYPE III"/>
    <property type="match status" value="1"/>
</dbReference>
<dbReference type="Proteomes" id="UP001591681">
    <property type="component" value="Unassembled WGS sequence"/>
</dbReference>
<evidence type="ECO:0000256" key="3">
    <source>
        <dbReference type="ARBA" id="ARBA00023180"/>
    </source>
</evidence>
<feature type="domain" description="ZP" evidence="5">
    <location>
        <begin position="82"/>
        <end position="342"/>
    </location>
</feature>
<dbReference type="AlphaFoldDB" id="A0ABD1KTL3"/>
<protein>
    <recommendedName>
        <fullName evidence="5">ZP domain-containing protein</fullName>
    </recommendedName>
</protein>
<keyword evidence="1" id="KW-0732">Signal</keyword>
<feature type="compositionally biased region" description="Polar residues" evidence="4">
    <location>
        <begin position="399"/>
        <end position="435"/>
    </location>
</feature>
<keyword evidence="7" id="KW-1185">Reference proteome</keyword>